<evidence type="ECO:0000313" key="2">
    <source>
        <dbReference type="EMBL" id="QJH99845.1"/>
    </source>
</evidence>
<dbReference type="AlphaFoldDB" id="A0A6M3L9I0"/>
<gene>
    <name evidence="1" type="ORF">MM415B02456_0009</name>
    <name evidence="2" type="ORF">TM448B01720_0007</name>
</gene>
<protein>
    <submittedName>
        <fullName evidence="1">Uncharacterized protein</fullName>
    </submittedName>
</protein>
<accession>A0A6M3L9I0</accession>
<organism evidence="1">
    <name type="scientific">viral metagenome</name>
    <dbReference type="NCBI Taxonomy" id="1070528"/>
    <lineage>
        <taxon>unclassified sequences</taxon>
        <taxon>metagenomes</taxon>
        <taxon>organismal metagenomes</taxon>
    </lineage>
</organism>
<dbReference type="EMBL" id="MT144812">
    <property type="protein sequence ID" value="QJH99845.1"/>
    <property type="molecule type" value="Genomic_DNA"/>
</dbReference>
<sequence length="75" mass="8514">MAENSSKCIKLLFLSDKEARDLAYYLSRSVFWVEGRCANIVAEEAMSGNQTAKAAMEARIDFLKIIGNKKQNDYF</sequence>
<dbReference type="EMBL" id="MT142886">
    <property type="protein sequence ID" value="QJA90034.1"/>
    <property type="molecule type" value="Genomic_DNA"/>
</dbReference>
<name>A0A6M3L9I0_9ZZZZ</name>
<evidence type="ECO:0000313" key="1">
    <source>
        <dbReference type="EMBL" id="QJA90034.1"/>
    </source>
</evidence>
<proteinExistence type="predicted"/>
<reference evidence="1" key="1">
    <citation type="submission" date="2020-03" db="EMBL/GenBank/DDBJ databases">
        <title>The deep terrestrial virosphere.</title>
        <authorList>
            <person name="Holmfeldt K."/>
            <person name="Nilsson E."/>
            <person name="Simone D."/>
            <person name="Lopez-Fernandez M."/>
            <person name="Wu X."/>
            <person name="de Brujin I."/>
            <person name="Lundin D."/>
            <person name="Andersson A."/>
            <person name="Bertilsson S."/>
            <person name="Dopson M."/>
        </authorList>
    </citation>
    <scope>NUCLEOTIDE SEQUENCE</scope>
    <source>
        <strain evidence="1">MM415B02456</strain>
        <strain evidence="2">TM448B01720</strain>
    </source>
</reference>